<comment type="caution">
    <text evidence="8">The sequence shown here is derived from an EMBL/GenBank/DDBJ whole genome shotgun (WGS) entry which is preliminary data.</text>
</comment>
<gene>
    <name evidence="8" type="ORF">RS030_2224</name>
</gene>
<sequence length="201" mass="22697">MDEFIQNEFSLNGNISERDGSGGALNEPISTTIKRDLLLIYKKVNYLILYNGESSNTINDLQMLHNWELWGPCLFILVLSSCLYLKAPSESKDNVFSTIYFVSIYGSILIAMNSLILGAKSSFFAIISLIGYCIFPLTIVSLTSLFFPYFVLLIFTIISNGYIFKIIVNMIGNITPEEKKLIVLYPISLFFIAITFLILVH</sequence>
<protein>
    <recommendedName>
        <fullName evidence="6">Protein YIPF</fullName>
    </recommendedName>
</protein>
<dbReference type="Pfam" id="PF04893">
    <property type="entry name" value="Yip1"/>
    <property type="match status" value="1"/>
</dbReference>
<evidence type="ECO:0000256" key="4">
    <source>
        <dbReference type="ARBA" id="ARBA00022989"/>
    </source>
</evidence>
<dbReference type="InterPro" id="IPR045231">
    <property type="entry name" value="Yip1/4-like"/>
</dbReference>
<evidence type="ECO:0000256" key="1">
    <source>
        <dbReference type="ARBA" id="ARBA00004141"/>
    </source>
</evidence>
<dbReference type="EMBL" id="JAWDEY010000022">
    <property type="protein sequence ID" value="KAK6588778.1"/>
    <property type="molecule type" value="Genomic_DNA"/>
</dbReference>
<accession>A0AAV9XW92</accession>
<evidence type="ECO:0000313" key="9">
    <source>
        <dbReference type="Proteomes" id="UP001311799"/>
    </source>
</evidence>
<evidence type="ECO:0000259" key="7">
    <source>
        <dbReference type="Pfam" id="PF04893"/>
    </source>
</evidence>
<keyword evidence="4 6" id="KW-1133">Transmembrane helix</keyword>
<organism evidence="8 9">
    <name type="scientific">Cryptosporidium xiaoi</name>
    <dbReference type="NCBI Taxonomy" id="659607"/>
    <lineage>
        <taxon>Eukaryota</taxon>
        <taxon>Sar</taxon>
        <taxon>Alveolata</taxon>
        <taxon>Apicomplexa</taxon>
        <taxon>Conoidasida</taxon>
        <taxon>Coccidia</taxon>
        <taxon>Eucoccidiorida</taxon>
        <taxon>Eimeriorina</taxon>
        <taxon>Cryptosporidiidae</taxon>
        <taxon>Cryptosporidium</taxon>
    </lineage>
</organism>
<dbReference type="GO" id="GO:0005802">
    <property type="term" value="C:trans-Golgi network"/>
    <property type="evidence" value="ECO:0007669"/>
    <property type="project" value="TreeGrafter"/>
</dbReference>
<evidence type="ECO:0000256" key="5">
    <source>
        <dbReference type="ARBA" id="ARBA00023136"/>
    </source>
</evidence>
<dbReference type="AlphaFoldDB" id="A0AAV9XW92"/>
<dbReference type="InterPro" id="IPR006977">
    <property type="entry name" value="Yip1_dom"/>
</dbReference>
<feature type="transmembrane region" description="Helical" evidence="6">
    <location>
        <begin position="69"/>
        <end position="87"/>
    </location>
</feature>
<dbReference type="GO" id="GO:0000139">
    <property type="term" value="C:Golgi membrane"/>
    <property type="evidence" value="ECO:0007669"/>
    <property type="project" value="UniProtKB-SubCell"/>
</dbReference>
<feature type="transmembrane region" description="Helical" evidence="6">
    <location>
        <begin position="183"/>
        <end position="200"/>
    </location>
</feature>
<evidence type="ECO:0000256" key="6">
    <source>
        <dbReference type="RuleBase" id="RU361264"/>
    </source>
</evidence>
<dbReference type="GO" id="GO:0006888">
    <property type="term" value="P:endoplasmic reticulum to Golgi vesicle-mediated transport"/>
    <property type="evidence" value="ECO:0007669"/>
    <property type="project" value="InterPro"/>
</dbReference>
<evidence type="ECO:0000313" key="8">
    <source>
        <dbReference type="EMBL" id="KAK6588778.1"/>
    </source>
</evidence>
<evidence type="ECO:0000256" key="3">
    <source>
        <dbReference type="ARBA" id="ARBA00022692"/>
    </source>
</evidence>
<dbReference type="Proteomes" id="UP001311799">
    <property type="component" value="Unassembled WGS sequence"/>
</dbReference>
<name>A0AAV9XW92_9CRYT</name>
<feature type="transmembrane region" description="Helical" evidence="6">
    <location>
        <begin position="123"/>
        <end position="142"/>
    </location>
</feature>
<proteinExistence type="inferred from homology"/>
<evidence type="ECO:0000256" key="2">
    <source>
        <dbReference type="ARBA" id="ARBA00010596"/>
    </source>
</evidence>
<comment type="similarity">
    <text evidence="2 6">Belongs to the YIP1 family.</text>
</comment>
<reference evidence="8 9" key="1">
    <citation type="submission" date="2023-10" db="EMBL/GenBank/DDBJ databases">
        <title>Comparative genomics analysis reveals potential genetic determinants of host preference in Cryptosporidium xiaoi.</title>
        <authorList>
            <person name="Xiao L."/>
            <person name="Li J."/>
        </authorList>
    </citation>
    <scope>NUCLEOTIDE SEQUENCE [LARGE SCALE GENOMIC DNA]</scope>
    <source>
        <strain evidence="8 9">52996</strain>
    </source>
</reference>
<dbReference type="PANTHER" id="PTHR21236:SF1">
    <property type="entry name" value="PROTEIN YIPF6"/>
    <property type="match status" value="1"/>
</dbReference>
<feature type="transmembrane region" description="Helical" evidence="6">
    <location>
        <begin position="99"/>
        <end position="117"/>
    </location>
</feature>
<keyword evidence="3 6" id="KW-0812">Transmembrane</keyword>
<keyword evidence="5 6" id="KW-0472">Membrane</keyword>
<feature type="domain" description="Yip1" evidence="7">
    <location>
        <begin position="63"/>
        <end position="196"/>
    </location>
</feature>
<dbReference type="PANTHER" id="PTHR21236">
    <property type="entry name" value="GOLGI MEMBRANE PROTEIN YIP1"/>
    <property type="match status" value="1"/>
</dbReference>
<comment type="subcellular location">
    <subcellularLocation>
        <location evidence="6">Golgi apparatus membrane</location>
        <topology evidence="6">Multi-pass membrane protein</topology>
    </subcellularLocation>
    <subcellularLocation>
        <location evidence="1">Membrane</location>
        <topology evidence="1">Multi-pass membrane protein</topology>
    </subcellularLocation>
</comment>
<keyword evidence="9" id="KW-1185">Reference proteome</keyword>
<feature type="transmembrane region" description="Helical" evidence="6">
    <location>
        <begin position="149"/>
        <end position="171"/>
    </location>
</feature>